<dbReference type="Proteomes" id="UP000095564">
    <property type="component" value="Unassembled WGS sequence"/>
</dbReference>
<dbReference type="InterPro" id="IPR011527">
    <property type="entry name" value="ABC1_TM_dom"/>
</dbReference>
<evidence type="ECO:0000259" key="8">
    <source>
        <dbReference type="PROSITE" id="PS50893"/>
    </source>
</evidence>
<evidence type="ECO:0000313" key="10">
    <source>
        <dbReference type="EMBL" id="CUM68885.1"/>
    </source>
</evidence>
<keyword evidence="3" id="KW-0547">Nucleotide-binding</keyword>
<keyword evidence="6 7" id="KW-0472">Membrane</keyword>
<feature type="domain" description="ABC transmembrane type-1" evidence="9">
    <location>
        <begin position="53"/>
        <end position="334"/>
    </location>
</feature>
<dbReference type="OrthoDB" id="9762778at2"/>
<evidence type="ECO:0000256" key="6">
    <source>
        <dbReference type="ARBA" id="ARBA00023136"/>
    </source>
</evidence>
<feature type="domain" description="ABC transporter" evidence="8">
    <location>
        <begin position="370"/>
        <end position="598"/>
    </location>
</feature>
<dbReference type="PROSITE" id="PS50893">
    <property type="entry name" value="ABC_TRANSPORTER_2"/>
    <property type="match status" value="1"/>
</dbReference>
<dbReference type="GO" id="GO:0005886">
    <property type="term" value="C:plasma membrane"/>
    <property type="evidence" value="ECO:0007669"/>
    <property type="project" value="UniProtKB-SubCell"/>
</dbReference>
<dbReference type="CDD" id="cd07346">
    <property type="entry name" value="ABC_6TM_exporters"/>
    <property type="match status" value="1"/>
</dbReference>
<keyword evidence="2 7" id="KW-0812">Transmembrane</keyword>
<sequence length="598" mass="68130">MMDNENQNQPNQKISFESLDILIGKWRDGTFSEIIDDWKWIFSYSKRYKGAIAFYTILGIFSTSMGLVGSVASKYMIDIITGYQMSKLWIMVLITLGSAFFSLTIGNVIGRISTKLSIYINNDIQADIFDKIIDADWMEINQYSNGDVLNRFNSDVNTISGNAISWLPTIIIAVYDFVATFAVIWHYDKIMSLLAFASAPFMLLMSKFLISKQREYGKKVREMSSEMMTFEVETFYNFDTIKSFGISSLYGKKMRNWQEKFKDISLKYNMFTIKTNIVMSIIGMVVQYAAFGYCLFRLWTRDISYGTMTLFLQQRSNLNGAFNNLVSIIPNFLNSSISAHRIRELAQLKKEVHIPESSEMDAYVEDGFEVKMRDVDFSYIEGNRVITDSGFMANPGEIVALVGPSGEGKTTMIRLILGLIHPEKGEAYLRASNGKQVEMNADTRHLFAYVPQGNTILSGTIAENLRMVKQDATEEEMIEALKISCAWDFVKNMEETIYTKIGERGRGFSEGQAQRIAIARAVLRDAPILLLDEATSALDVTTERKVLRNIIKQRPNKTCIVTTHRPSVLNMCQRVYRVMETQVTELSEEESSKMAMDF</sequence>
<feature type="transmembrane region" description="Helical" evidence="7">
    <location>
        <begin position="277"/>
        <end position="299"/>
    </location>
</feature>
<accession>A0A173QTG4</accession>
<dbReference type="InterPro" id="IPR036640">
    <property type="entry name" value="ABC1_TM_sf"/>
</dbReference>
<evidence type="ECO:0000256" key="2">
    <source>
        <dbReference type="ARBA" id="ARBA00022692"/>
    </source>
</evidence>
<proteinExistence type="predicted"/>
<evidence type="ECO:0000256" key="1">
    <source>
        <dbReference type="ARBA" id="ARBA00004651"/>
    </source>
</evidence>
<keyword evidence="10" id="KW-0378">Hydrolase</keyword>
<dbReference type="Gene3D" id="1.20.1560.10">
    <property type="entry name" value="ABC transporter type 1, transmembrane domain"/>
    <property type="match status" value="1"/>
</dbReference>
<keyword evidence="5 7" id="KW-1133">Transmembrane helix</keyword>
<evidence type="ECO:0000256" key="7">
    <source>
        <dbReference type="SAM" id="Phobius"/>
    </source>
</evidence>
<reference evidence="12 13" key="1">
    <citation type="submission" date="2015-09" db="EMBL/GenBank/DDBJ databases">
        <authorList>
            <consortium name="Pathogen Informatics"/>
        </authorList>
    </citation>
    <scope>NUCLEOTIDE SEQUENCE [LARGE SCALE GENOMIC DNA]</scope>
    <source>
        <strain evidence="10 13">2789STDY5608868</strain>
        <strain evidence="11 12">2789STDY5834908</strain>
    </source>
</reference>
<dbReference type="Pfam" id="PF00664">
    <property type="entry name" value="ABC_membrane"/>
    <property type="match status" value="1"/>
</dbReference>
<dbReference type="Proteomes" id="UP000095598">
    <property type="component" value="Unassembled WGS sequence"/>
</dbReference>
<organism evidence="10 13">
    <name type="scientific">Anaerostipes hadrus</name>
    <dbReference type="NCBI Taxonomy" id="649756"/>
    <lineage>
        <taxon>Bacteria</taxon>
        <taxon>Bacillati</taxon>
        <taxon>Bacillota</taxon>
        <taxon>Clostridia</taxon>
        <taxon>Lachnospirales</taxon>
        <taxon>Lachnospiraceae</taxon>
        <taxon>Anaerostipes</taxon>
    </lineage>
</organism>
<evidence type="ECO:0000313" key="11">
    <source>
        <dbReference type="EMBL" id="CUO91828.1"/>
    </source>
</evidence>
<dbReference type="GO" id="GO:0016887">
    <property type="term" value="F:ATP hydrolysis activity"/>
    <property type="evidence" value="ECO:0007669"/>
    <property type="project" value="InterPro"/>
</dbReference>
<evidence type="ECO:0000313" key="12">
    <source>
        <dbReference type="Proteomes" id="UP000095564"/>
    </source>
</evidence>
<protein>
    <submittedName>
        <fullName evidence="10">Multidrug resistance ABC transporter ATP-binding and permease protein</fullName>
        <ecNumber evidence="10">3.6.3.44</ecNumber>
    </submittedName>
</protein>
<comment type="subcellular location">
    <subcellularLocation>
        <location evidence="1">Cell membrane</location>
        <topology evidence="1">Multi-pass membrane protein</topology>
    </subcellularLocation>
</comment>
<dbReference type="Pfam" id="PF00005">
    <property type="entry name" value="ABC_tran"/>
    <property type="match status" value="1"/>
</dbReference>
<evidence type="ECO:0000313" key="13">
    <source>
        <dbReference type="Proteomes" id="UP000095598"/>
    </source>
</evidence>
<evidence type="ECO:0000256" key="5">
    <source>
        <dbReference type="ARBA" id="ARBA00022989"/>
    </source>
</evidence>
<dbReference type="SUPFAM" id="SSF52540">
    <property type="entry name" value="P-loop containing nucleoside triphosphate hydrolases"/>
    <property type="match status" value="1"/>
</dbReference>
<dbReference type="GO" id="GO:0005524">
    <property type="term" value="F:ATP binding"/>
    <property type="evidence" value="ECO:0007669"/>
    <property type="project" value="UniProtKB-KW"/>
</dbReference>
<dbReference type="AlphaFoldDB" id="A0A173QTG4"/>
<feature type="transmembrane region" description="Helical" evidence="7">
    <location>
        <begin position="163"/>
        <end position="184"/>
    </location>
</feature>
<dbReference type="InterPro" id="IPR003593">
    <property type="entry name" value="AAA+_ATPase"/>
</dbReference>
<dbReference type="RefSeq" id="WP_055158979.1">
    <property type="nucleotide sequence ID" value="NZ_CYXT01000001.1"/>
</dbReference>
<feature type="transmembrane region" description="Helical" evidence="7">
    <location>
        <begin position="52"/>
        <end position="76"/>
    </location>
</feature>
<dbReference type="GO" id="GO:0015421">
    <property type="term" value="F:ABC-type oligopeptide transporter activity"/>
    <property type="evidence" value="ECO:0007669"/>
    <property type="project" value="TreeGrafter"/>
</dbReference>
<feature type="transmembrane region" description="Helical" evidence="7">
    <location>
        <begin position="88"/>
        <end position="109"/>
    </location>
</feature>
<dbReference type="SUPFAM" id="SSF90123">
    <property type="entry name" value="ABC transporter transmembrane region"/>
    <property type="match status" value="1"/>
</dbReference>
<dbReference type="EMBL" id="CZAU01000001">
    <property type="protein sequence ID" value="CUO91828.1"/>
    <property type="molecule type" value="Genomic_DNA"/>
</dbReference>
<keyword evidence="4 10" id="KW-0067">ATP-binding</keyword>
<dbReference type="InterPro" id="IPR039421">
    <property type="entry name" value="Type_1_exporter"/>
</dbReference>
<dbReference type="SMART" id="SM00382">
    <property type="entry name" value="AAA"/>
    <property type="match status" value="1"/>
</dbReference>
<dbReference type="PANTHER" id="PTHR43394:SF1">
    <property type="entry name" value="ATP-BINDING CASSETTE SUB-FAMILY B MEMBER 10, MITOCHONDRIAL"/>
    <property type="match status" value="1"/>
</dbReference>
<dbReference type="Gene3D" id="3.40.50.300">
    <property type="entry name" value="P-loop containing nucleotide triphosphate hydrolases"/>
    <property type="match status" value="1"/>
</dbReference>
<gene>
    <name evidence="10" type="primary">lmrA</name>
    <name evidence="10" type="ORF">ERS852425_00002</name>
    <name evidence="11" type="ORF">ERS852520_00182</name>
</gene>
<dbReference type="EC" id="3.6.3.44" evidence="10"/>
<dbReference type="PANTHER" id="PTHR43394">
    <property type="entry name" value="ATP-DEPENDENT PERMEASE MDL1, MITOCHONDRIAL"/>
    <property type="match status" value="1"/>
</dbReference>
<dbReference type="InterPro" id="IPR027417">
    <property type="entry name" value="P-loop_NTPase"/>
</dbReference>
<dbReference type="PROSITE" id="PS50929">
    <property type="entry name" value="ABC_TM1F"/>
    <property type="match status" value="1"/>
</dbReference>
<feature type="transmembrane region" description="Helical" evidence="7">
    <location>
        <begin position="190"/>
        <end position="210"/>
    </location>
</feature>
<evidence type="ECO:0000256" key="3">
    <source>
        <dbReference type="ARBA" id="ARBA00022741"/>
    </source>
</evidence>
<name>A0A173QTG4_ANAHA</name>
<dbReference type="EMBL" id="CYXT01000001">
    <property type="protein sequence ID" value="CUM68885.1"/>
    <property type="molecule type" value="Genomic_DNA"/>
</dbReference>
<dbReference type="InterPro" id="IPR003439">
    <property type="entry name" value="ABC_transporter-like_ATP-bd"/>
</dbReference>
<evidence type="ECO:0000259" key="9">
    <source>
        <dbReference type="PROSITE" id="PS50929"/>
    </source>
</evidence>
<evidence type="ECO:0000256" key="4">
    <source>
        <dbReference type="ARBA" id="ARBA00022840"/>
    </source>
</evidence>